<feature type="transmembrane region" description="Helical" evidence="1">
    <location>
        <begin position="191"/>
        <end position="210"/>
    </location>
</feature>
<organism evidence="3 4">
    <name type="scientific">Flavobacterium nitrogenifigens</name>
    <dbReference type="NCBI Taxonomy" id="1617283"/>
    <lineage>
        <taxon>Bacteria</taxon>
        <taxon>Pseudomonadati</taxon>
        <taxon>Bacteroidota</taxon>
        <taxon>Flavobacteriia</taxon>
        <taxon>Flavobacteriales</taxon>
        <taxon>Flavobacteriaceae</taxon>
        <taxon>Flavobacterium</taxon>
    </lineage>
</organism>
<feature type="transmembrane region" description="Helical" evidence="1">
    <location>
        <begin position="135"/>
        <end position="152"/>
    </location>
</feature>
<evidence type="ECO:0000313" key="4">
    <source>
        <dbReference type="Proteomes" id="UP000561681"/>
    </source>
</evidence>
<feature type="transmembrane region" description="Helical" evidence="1">
    <location>
        <begin position="12"/>
        <end position="29"/>
    </location>
</feature>
<feature type="transmembrane region" description="Helical" evidence="1">
    <location>
        <begin position="79"/>
        <end position="96"/>
    </location>
</feature>
<keyword evidence="3" id="KW-0012">Acyltransferase</keyword>
<keyword evidence="1" id="KW-0472">Membrane</keyword>
<name>A0A7W7N640_9FLAO</name>
<feature type="transmembrane region" description="Helical" evidence="1">
    <location>
        <begin position="245"/>
        <end position="266"/>
    </location>
</feature>
<feature type="transmembrane region" description="Helical" evidence="1">
    <location>
        <begin position="307"/>
        <end position="326"/>
    </location>
</feature>
<sequence>MVRERLISLDVFRGLTILLMTIVNNPGDWGNVYPPLLHAHWNGCTPTDLVFPFFVFIMGVAVPLAMPEKVYDSTTFNKILIRSLRMLCLGIFFNFFDKIQLFGLEGIPLLIGRLAITIAVGYALMGNFSNRLKSIFAVGILLIYLILAYGGFENYQDVRLPGVLQRIAVVYFVVSLLYLKTSRKTQIITGIVLLLGYWAIMTLIPVPGVGEANLERGTNLVAWVDSVLLKGHMYHETKTWDPEGILSTLPSIVNGIIGLFIGQILLLNASKVQKALTMGRIGTVLLFLGLIWDLVFPINKSIWTSSYVLYTTGLATVCLTGLYYLIDIKEYQKGFKLFIIWGVNPMIVFFASQIIPQALVMIRFQNPSNPEEQTNLLDYLYRFGIAPLFSNPMTASLAGALTYVAIWSFILWIFYRNKLIFKV</sequence>
<feature type="transmembrane region" description="Helical" evidence="1">
    <location>
        <begin position="49"/>
        <end position="67"/>
    </location>
</feature>
<protein>
    <submittedName>
        <fullName evidence="3">Putative acyltransferase</fullName>
    </submittedName>
</protein>
<keyword evidence="3" id="KW-0808">Transferase</keyword>
<feature type="transmembrane region" description="Helical" evidence="1">
    <location>
        <begin position="102"/>
        <end position="123"/>
    </location>
</feature>
<feature type="transmembrane region" description="Helical" evidence="1">
    <location>
        <begin position="158"/>
        <end position="179"/>
    </location>
</feature>
<gene>
    <name evidence="3" type="ORF">HNP37_001486</name>
</gene>
<feature type="transmembrane region" description="Helical" evidence="1">
    <location>
        <begin position="338"/>
        <end position="362"/>
    </location>
</feature>
<evidence type="ECO:0000256" key="1">
    <source>
        <dbReference type="SAM" id="Phobius"/>
    </source>
</evidence>
<dbReference type="RefSeq" id="WP_184159898.1">
    <property type="nucleotide sequence ID" value="NZ_JACHLD010000002.1"/>
</dbReference>
<evidence type="ECO:0000259" key="2">
    <source>
        <dbReference type="Pfam" id="PF16401"/>
    </source>
</evidence>
<feature type="transmembrane region" description="Helical" evidence="1">
    <location>
        <begin position="397"/>
        <end position="415"/>
    </location>
</feature>
<dbReference type="PANTHER" id="PTHR31061">
    <property type="entry name" value="LD22376P"/>
    <property type="match status" value="1"/>
</dbReference>
<evidence type="ECO:0000313" key="3">
    <source>
        <dbReference type="EMBL" id="MBB4801425.1"/>
    </source>
</evidence>
<proteinExistence type="predicted"/>
<reference evidence="3 4" key="1">
    <citation type="submission" date="2020-08" db="EMBL/GenBank/DDBJ databases">
        <title>Functional genomics of gut bacteria from endangered species of beetles.</title>
        <authorList>
            <person name="Carlos-Shanley C."/>
        </authorList>
    </citation>
    <scope>NUCLEOTIDE SEQUENCE [LARGE SCALE GENOMIC DNA]</scope>
    <source>
        <strain evidence="3 4">S00142</strain>
    </source>
</reference>
<keyword evidence="1" id="KW-1133">Transmembrane helix</keyword>
<keyword evidence="4" id="KW-1185">Reference proteome</keyword>
<dbReference type="InterPro" id="IPR032176">
    <property type="entry name" value="DUF5009"/>
</dbReference>
<feature type="domain" description="DUF5009" evidence="2">
    <location>
        <begin position="8"/>
        <end position="192"/>
    </location>
</feature>
<keyword evidence="1" id="KW-0812">Transmembrane</keyword>
<dbReference type="AlphaFoldDB" id="A0A7W7N640"/>
<dbReference type="EMBL" id="JACHLD010000002">
    <property type="protein sequence ID" value="MBB4801425.1"/>
    <property type="molecule type" value="Genomic_DNA"/>
</dbReference>
<dbReference type="GO" id="GO:0016746">
    <property type="term" value="F:acyltransferase activity"/>
    <property type="evidence" value="ECO:0007669"/>
    <property type="project" value="UniProtKB-KW"/>
</dbReference>
<dbReference type="Pfam" id="PF16401">
    <property type="entry name" value="DUF5009"/>
    <property type="match status" value="1"/>
</dbReference>
<accession>A0A7W7N640</accession>
<comment type="caution">
    <text evidence="3">The sequence shown here is derived from an EMBL/GenBank/DDBJ whole genome shotgun (WGS) entry which is preliminary data.</text>
</comment>
<feature type="transmembrane region" description="Helical" evidence="1">
    <location>
        <begin position="278"/>
        <end position="295"/>
    </location>
</feature>
<dbReference type="PANTHER" id="PTHR31061:SF24">
    <property type="entry name" value="LD22376P"/>
    <property type="match status" value="1"/>
</dbReference>
<dbReference type="Proteomes" id="UP000561681">
    <property type="component" value="Unassembled WGS sequence"/>
</dbReference>